<dbReference type="Gene3D" id="3.90.550.50">
    <property type="match status" value="1"/>
</dbReference>
<evidence type="ECO:0000259" key="12">
    <source>
        <dbReference type="Pfam" id="PF02434"/>
    </source>
</evidence>
<dbReference type="Proteomes" id="UP001381693">
    <property type="component" value="Unassembled WGS sequence"/>
</dbReference>
<evidence type="ECO:0000256" key="3">
    <source>
        <dbReference type="ARBA" id="ARBA00006462"/>
    </source>
</evidence>
<dbReference type="Pfam" id="PF02434">
    <property type="entry name" value="Fringe"/>
    <property type="match status" value="1"/>
</dbReference>
<feature type="non-terminal residue" evidence="13">
    <location>
        <position position="210"/>
    </location>
</feature>
<evidence type="ECO:0000313" key="13">
    <source>
        <dbReference type="EMBL" id="KAK7067815.1"/>
    </source>
</evidence>
<evidence type="ECO:0000256" key="5">
    <source>
        <dbReference type="ARBA" id="ARBA00022676"/>
    </source>
</evidence>
<evidence type="ECO:0000256" key="2">
    <source>
        <dbReference type="ARBA" id="ARBA00004922"/>
    </source>
</evidence>
<gene>
    <name evidence="13" type="primary">C1GALT1_5</name>
    <name evidence="13" type="ORF">SK128_020306</name>
</gene>
<comment type="subcellular location">
    <subcellularLocation>
        <location evidence="1">Membrane</location>
        <topology evidence="1">Single-pass type II membrane protein</topology>
    </subcellularLocation>
</comment>
<accession>A0AAN8WKE4</accession>
<comment type="caution">
    <text evidence="13">The sequence shown here is derived from an EMBL/GenBank/DDBJ whole genome shotgun (WGS) entry which is preliminary data.</text>
</comment>
<reference evidence="13 14" key="1">
    <citation type="submission" date="2023-11" db="EMBL/GenBank/DDBJ databases">
        <title>Halocaridina rubra genome assembly.</title>
        <authorList>
            <person name="Smith C."/>
        </authorList>
    </citation>
    <scope>NUCLEOTIDE SEQUENCE [LARGE SCALE GENOMIC DNA]</scope>
    <source>
        <strain evidence="13">EP-1</strain>
        <tissue evidence="13">Whole</tissue>
    </source>
</reference>
<dbReference type="PANTHER" id="PTHR23033">
    <property type="entry name" value="BETA1,3-GALACTOSYLTRANSFERASE"/>
    <property type="match status" value="1"/>
</dbReference>
<keyword evidence="14" id="KW-1185">Reference proteome</keyword>
<evidence type="ECO:0000256" key="7">
    <source>
        <dbReference type="ARBA" id="ARBA00022692"/>
    </source>
</evidence>
<proteinExistence type="inferred from homology"/>
<dbReference type="PANTHER" id="PTHR23033:SF14">
    <property type="entry name" value="GLYCOPROTEIN-N-ACETYLGALACTOSAMINE 3-BETA-GALACTOSYLTRANSFERASE 1-RELATED"/>
    <property type="match status" value="1"/>
</dbReference>
<protein>
    <recommendedName>
        <fullName evidence="4">N-acetylgalactosaminide beta-1,3-galactosyltransferase</fullName>
        <ecNumber evidence="4">2.4.1.122</ecNumber>
    </recommendedName>
</protein>
<keyword evidence="11" id="KW-0472">Membrane</keyword>
<keyword evidence="5 13" id="KW-0328">Glycosyltransferase</keyword>
<dbReference type="EC" id="2.4.1.122" evidence="4"/>
<dbReference type="GO" id="GO:0000166">
    <property type="term" value="F:nucleotide binding"/>
    <property type="evidence" value="ECO:0007669"/>
    <property type="project" value="UniProtKB-KW"/>
</dbReference>
<dbReference type="InterPro" id="IPR026050">
    <property type="entry name" value="C1GALT1/C1GALT1_chp1"/>
</dbReference>
<feature type="domain" description="Fringe-like glycosyltransferase" evidence="12">
    <location>
        <begin position="26"/>
        <end position="180"/>
    </location>
</feature>
<comment type="similarity">
    <text evidence="3">Belongs to the glycosyltransferase 31 family. Beta3-Gal-T subfamily.</text>
</comment>
<keyword evidence="6 13" id="KW-0808">Transferase</keyword>
<evidence type="ECO:0000313" key="14">
    <source>
        <dbReference type="Proteomes" id="UP001381693"/>
    </source>
</evidence>
<name>A0AAN8WKE4_HALRR</name>
<organism evidence="13 14">
    <name type="scientific">Halocaridina rubra</name>
    <name type="common">Hawaiian red shrimp</name>
    <dbReference type="NCBI Taxonomy" id="373956"/>
    <lineage>
        <taxon>Eukaryota</taxon>
        <taxon>Metazoa</taxon>
        <taxon>Ecdysozoa</taxon>
        <taxon>Arthropoda</taxon>
        <taxon>Crustacea</taxon>
        <taxon>Multicrustacea</taxon>
        <taxon>Malacostraca</taxon>
        <taxon>Eumalacostraca</taxon>
        <taxon>Eucarida</taxon>
        <taxon>Decapoda</taxon>
        <taxon>Pleocyemata</taxon>
        <taxon>Caridea</taxon>
        <taxon>Atyoidea</taxon>
        <taxon>Atyidae</taxon>
        <taxon>Halocaridina</taxon>
    </lineage>
</organism>
<keyword evidence="10" id="KW-1133">Transmembrane helix</keyword>
<keyword evidence="7" id="KW-0812">Transmembrane</keyword>
<keyword evidence="8" id="KW-0547">Nucleotide-binding</keyword>
<dbReference type="GO" id="GO:0016020">
    <property type="term" value="C:membrane"/>
    <property type="evidence" value="ECO:0007669"/>
    <property type="project" value="UniProtKB-SubCell"/>
</dbReference>
<dbReference type="EMBL" id="JAXCGZ010017683">
    <property type="protein sequence ID" value="KAK7067815.1"/>
    <property type="molecule type" value="Genomic_DNA"/>
</dbReference>
<evidence type="ECO:0000256" key="1">
    <source>
        <dbReference type="ARBA" id="ARBA00004606"/>
    </source>
</evidence>
<evidence type="ECO:0000256" key="4">
    <source>
        <dbReference type="ARBA" id="ARBA00012557"/>
    </source>
</evidence>
<dbReference type="AlphaFoldDB" id="A0AAN8WKE4"/>
<dbReference type="GO" id="GO:0016263">
    <property type="term" value="F:glycoprotein-N-acetylgalactosamine 3-beta-galactosyltransferase activity"/>
    <property type="evidence" value="ECO:0007669"/>
    <property type="project" value="UniProtKB-EC"/>
</dbReference>
<sequence>MIIDTEVVSPDGPRVLCYVLTGPTTHKASLHVKNTWGQRCDKTIFFSTQSDENLQPEILDVPEGYTYLWAKTKAAVMHLHNHYSMYDWFLKADDDTYVIVENLRYFLKDKDPEEPVYYGVKFKQHVKQGFMSGGGGYVMSREAIRRFVTDALNITDMDQCPSISNKGPEDVNLGQCMAAVGVIAGDSRDAVGKPRFFSHSPVSLFYKAPI</sequence>
<keyword evidence="9" id="KW-0735">Signal-anchor</keyword>
<evidence type="ECO:0000256" key="10">
    <source>
        <dbReference type="ARBA" id="ARBA00022989"/>
    </source>
</evidence>
<comment type="pathway">
    <text evidence="2">Protein modification; protein glycosylation.</text>
</comment>
<evidence type="ECO:0000256" key="11">
    <source>
        <dbReference type="ARBA" id="ARBA00023136"/>
    </source>
</evidence>
<dbReference type="InterPro" id="IPR003378">
    <property type="entry name" value="Fringe-like_glycosylTrfase"/>
</dbReference>
<evidence type="ECO:0000256" key="8">
    <source>
        <dbReference type="ARBA" id="ARBA00022741"/>
    </source>
</evidence>
<evidence type="ECO:0000256" key="9">
    <source>
        <dbReference type="ARBA" id="ARBA00022968"/>
    </source>
</evidence>
<evidence type="ECO:0000256" key="6">
    <source>
        <dbReference type="ARBA" id="ARBA00022679"/>
    </source>
</evidence>